<dbReference type="EMBL" id="CAJFCV020000005">
    <property type="protein sequence ID" value="CAG9122503.1"/>
    <property type="molecule type" value="Genomic_DNA"/>
</dbReference>
<dbReference type="SMR" id="A0A1I7RTC5"/>
<feature type="transmembrane region" description="Helical" evidence="2">
    <location>
        <begin position="62"/>
        <end position="82"/>
    </location>
</feature>
<feature type="transmembrane region" description="Helical" evidence="2">
    <location>
        <begin position="31"/>
        <end position="50"/>
    </location>
</feature>
<reference evidence="6" key="1">
    <citation type="submission" date="2016-11" db="UniProtKB">
        <authorList>
            <consortium name="WormBaseParasite"/>
        </authorList>
    </citation>
    <scope>IDENTIFICATION</scope>
</reference>
<feature type="compositionally biased region" description="Polar residues" evidence="1">
    <location>
        <begin position="91"/>
        <end position="112"/>
    </location>
</feature>
<evidence type="ECO:0000313" key="5">
    <source>
        <dbReference type="Proteomes" id="UP000659654"/>
    </source>
</evidence>
<dbReference type="EMBL" id="CAJFDI010000005">
    <property type="protein sequence ID" value="CAD5231373.1"/>
    <property type="molecule type" value="Genomic_DNA"/>
</dbReference>
<keyword evidence="2" id="KW-0472">Membrane</keyword>
<protein>
    <submittedName>
        <fullName evidence="3">(pine wood nematode) hypothetical protein</fullName>
    </submittedName>
</protein>
<keyword evidence="2" id="KW-0812">Transmembrane</keyword>
<gene>
    <name evidence="3" type="ORF">BXYJ_LOCUS11469</name>
</gene>
<evidence type="ECO:0000256" key="1">
    <source>
        <dbReference type="SAM" id="MobiDB-lite"/>
    </source>
</evidence>
<dbReference type="AlphaFoldDB" id="A0A1I7RTC5"/>
<sequence>MYRNCVHAEHTRAVHDRHEGPFEKFIADNMHLHYIFLLYFALGLLFAWLFTELIMMKDHFAFLTFIALLLGYIVIVILLNVWCFTERTQYGSGPEGGQQSPHPTSRSTNNQVVPIKHKTATTATYGR</sequence>
<evidence type="ECO:0000313" key="6">
    <source>
        <dbReference type="WBParaSite" id="BXY_0397900.1"/>
    </source>
</evidence>
<reference evidence="3" key="2">
    <citation type="submission" date="2020-09" db="EMBL/GenBank/DDBJ databases">
        <authorList>
            <person name="Kikuchi T."/>
        </authorList>
    </citation>
    <scope>NUCLEOTIDE SEQUENCE</scope>
    <source>
        <strain evidence="3">Ka4C1</strain>
    </source>
</reference>
<dbReference type="Proteomes" id="UP000659654">
    <property type="component" value="Unassembled WGS sequence"/>
</dbReference>
<feature type="region of interest" description="Disordered" evidence="1">
    <location>
        <begin position="91"/>
        <end position="113"/>
    </location>
</feature>
<evidence type="ECO:0000313" key="4">
    <source>
        <dbReference type="Proteomes" id="UP000095284"/>
    </source>
</evidence>
<dbReference type="Proteomes" id="UP000582659">
    <property type="component" value="Unassembled WGS sequence"/>
</dbReference>
<keyword evidence="5" id="KW-1185">Reference proteome</keyword>
<keyword evidence="2" id="KW-1133">Transmembrane helix</keyword>
<name>A0A1I7RTC5_BURXY</name>
<proteinExistence type="predicted"/>
<dbReference type="Proteomes" id="UP000095284">
    <property type="component" value="Unplaced"/>
</dbReference>
<dbReference type="WBParaSite" id="BXY_0397900.1">
    <property type="protein sequence ID" value="BXY_0397900.1"/>
    <property type="gene ID" value="BXY_0397900"/>
</dbReference>
<organism evidence="4 6">
    <name type="scientific">Bursaphelenchus xylophilus</name>
    <name type="common">Pinewood nematode worm</name>
    <name type="synonym">Aphelenchoides xylophilus</name>
    <dbReference type="NCBI Taxonomy" id="6326"/>
    <lineage>
        <taxon>Eukaryota</taxon>
        <taxon>Metazoa</taxon>
        <taxon>Ecdysozoa</taxon>
        <taxon>Nematoda</taxon>
        <taxon>Chromadorea</taxon>
        <taxon>Rhabditida</taxon>
        <taxon>Tylenchina</taxon>
        <taxon>Tylenchomorpha</taxon>
        <taxon>Aphelenchoidea</taxon>
        <taxon>Aphelenchoididae</taxon>
        <taxon>Bursaphelenchus</taxon>
    </lineage>
</organism>
<evidence type="ECO:0000313" key="3">
    <source>
        <dbReference type="EMBL" id="CAD5231373.1"/>
    </source>
</evidence>
<evidence type="ECO:0000256" key="2">
    <source>
        <dbReference type="SAM" id="Phobius"/>
    </source>
</evidence>
<accession>A0A1I7RTC5</accession>